<sequence>MSKGMEALDDASYYKSKLTALLGVVLGAFLVYTSYQHTQAALDYRPLPQQVFLDTYNRPLGEQNLALPANHNHGFRKTTSLAKGETAIDFAHYALVDMFDYNADELNEGQVFHKFQKYLYEKVATKLYRTVFINLGQQRIVKAQEALVRGRVIGDLQISQPKMLDYQTTSGVFIKARTFLVTGTFMVTVHADKDYPTVYNVRLIVQRALVQDKMMGYQIISMELK</sequence>
<dbReference type="AlphaFoldDB" id="A0AAC9NSQ1"/>
<organism evidence="1 2">
    <name type="scientific">Alteromonas mediterranea</name>
    <dbReference type="NCBI Taxonomy" id="314275"/>
    <lineage>
        <taxon>Bacteria</taxon>
        <taxon>Pseudomonadati</taxon>
        <taxon>Pseudomonadota</taxon>
        <taxon>Gammaproteobacteria</taxon>
        <taxon>Alteromonadales</taxon>
        <taxon>Alteromonadaceae</taxon>
        <taxon>Alteromonas/Salinimonas group</taxon>
        <taxon>Alteromonas</taxon>
    </lineage>
</organism>
<name>A0AAC9NSQ1_9ALTE</name>
<reference evidence="1 2" key="1">
    <citation type="submission" date="2016-11" db="EMBL/GenBank/DDBJ databases">
        <title>Networking in microbes: conjugative elements and plasmids in the genus Alteromonas.</title>
        <authorList>
            <person name="Lopez-Perez M."/>
            <person name="Ramon-Marco N."/>
            <person name="Rodriguez-Valera F."/>
        </authorList>
    </citation>
    <scope>NUCLEOTIDE SEQUENCE [LARGE SCALE GENOMIC DNA]</scope>
    <source>
        <strain evidence="1 2">CP48</strain>
        <plasmid evidence="2">pamcp48-600</plasmid>
    </source>
</reference>
<evidence type="ECO:0000313" key="2">
    <source>
        <dbReference type="Proteomes" id="UP000182101"/>
    </source>
</evidence>
<evidence type="ECO:0000313" key="1">
    <source>
        <dbReference type="EMBL" id="APD91905.1"/>
    </source>
</evidence>
<accession>A0AAC9NSQ1</accession>
<proteinExistence type="predicted"/>
<keyword evidence="1" id="KW-0614">Plasmid</keyword>
<geneLocation type="plasmid" evidence="2">
    <name>pamcp48-600</name>
</geneLocation>
<dbReference type="EMBL" id="CP018025">
    <property type="protein sequence ID" value="APD91905.1"/>
    <property type="molecule type" value="Genomic_DNA"/>
</dbReference>
<dbReference type="Proteomes" id="UP000182101">
    <property type="component" value="Plasmid pAMCP48-600"/>
</dbReference>
<protein>
    <submittedName>
        <fullName evidence="1">Uncharacterized protein</fullName>
    </submittedName>
</protein>
<dbReference type="RefSeq" id="WP_071960515.1">
    <property type="nucleotide sequence ID" value="NZ_CP018025.1"/>
</dbReference>
<gene>
    <name evidence="1" type="ORF">BM524_18470</name>
</gene>